<accession>A0A2N9FU62</accession>
<evidence type="ECO:0000259" key="2">
    <source>
        <dbReference type="Pfam" id="PF00291"/>
    </source>
</evidence>
<feature type="region of interest" description="Disordered" evidence="1">
    <location>
        <begin position="1"/>
        <end position="23"/>
    </location>
</feature>
<dbReference type="Gene3D" id="3.40.50.1100">
    <property type="match status" value="1"/>
</dbReference>
<dbReference type="InterPro" id="IPR001926">
    <property type="entry name" value="TrpB-like_PALP"/>
</dbReference>
<name>A0A2N9FU62_FAGSY</name>
<dbReference type="AlphaFoldDB" id="A0A2N9FU62"/>
<feature type="domain" description="Tryptophan synthase beta chain-like PALP" evidence="2">
    <location>
        <begin position="153"/>
        <end position="239"/>
    </location>
</feature>
<dbReference type="SUPFAM" id="SSF63737">
    <property type="entry name" value="Leukotriene A4 hydrolase N-terminal domain"/>
    <property type="match status" value="1"/>
</dbReference>
<evidence type="ECO:0000313" key="4">
    <source>
        <dbReference type="EMBL" id="SPC90294.1"/>
    </source>
</evidence>
<sequence>MIIQKGRVPCKRSRSNKDNQSHRKYSVVSHLSHPTKTAITCSPFHRSQSNSADGMIQVHLNILEHTKFLILNILELDVHQVCFTNSNHQTYKPCDVFLDGEDEILVLVFDEVLSVVDGVLGIDFSGALNQHLKGPYKCKIVDKIELEWKDFKSVKANSTFASAIQIGDPVSIDRVVYALKSSNGIVEEATEEELMDAMAQADSMGMFICPHTGVALTALIKLRKSGVIGKTDRTVVVSTAHGLKFTQSKIDYHSKEIKDMACWLANPPVHVKANFGSVMDVLKKYLLSKDQKH</sequence>
<dbReference type="Pfam" id="PF00291">
    <property type="entry name" value="PALP"/>
    <property type="match status" value="1"/>
</dbReference>
<organism evidence="4">
    <name type="scientific">Fagus sylvatica</name>
    <name type="common">Beechnut</name>
    <dbReference type="NCBI Taxonomy" id="28930"/>
    <lineage>
        <taxon>Eukaryota</taxon>
        <taxon>Viridiplantae</taxon>
        <taxon>Streptophyta</taxon>
        <taxon>Embryophyta</taxon>
        <taxon>Tracheophyta</taxon>
        <taxon>Spermatophyta</taxon>
        <taxon>Magnoliopsida</taxon>
        <taxon>eudicotyledons</taxon>
        <taxon>Gunneridae</taxon>
        <taxon>Pentapetalae</taxon>
        <taxon>rosids</taxon>
        <taxon>fabids</taxon>
        <taxon>Fagales</taxon>
        <taxon>Fagaceae</taxon>
        <taxon>Fagus</taxon>
    </lineage>
</organism>
<dbReference type="InterPro" id="IPR036052">
    <property type="entry name" value="TrpB-like_PALP_sf"/>
</dbReference>
<proteinExistence type="predicted"/>
<dbReference type="SUPFAM" id="SSF53686">
    <property type="entry name" value="Tryptophan synthase beta subunit-like PLP-dependent enzymes"/>
    <property type="match status" value="1"/>
</dbReference>
<gene>
    <name evidence="4" type="ORF">FSB_LOCUS18176</name>
</gene>
<feature type="domain" description="Aminopeptidase N-like N-terminal" evidence="3">
    <location>
        <begin position="50"/>
        <end position="140"/>
    </location>
</feature>
<dbReference type="Pfam" id="PF17900">
    <property type="entry name" value="Peptidase_M1_N"/>
    <property type="match status" value="1"/>
</dbReference>
<protein>
    <recommendedName>
        <fullName evidence="5">Tryptophan synthase beta chain-like PALP domain-containing protein</fullName>
    </recommendedName>
</protein>
<reference evidence="4" key="1">
    <citation type="submission" date="2018-02" db="EMBL/GenBank/DDBJ databases">
        <authorList>
            <person name="Cohen D.B."/>
            <person name="Kent A.D."/>
        </authorList>
    </citation>
    <scope>NUCLEOTIDE SEQUENCE</scope>
</reference>
<dbReference type="InterPro" id="IPR045357">
    <property type="entry name" value="Aminopeptidase_N-like_N"/>
</dbReference>
<evidence type="ECO:0008006" key="5">
    <source>
        <dbReference type="Google" id="ProtNLM"/>
    </source>
</evidence>
<dbReference type="EMBL" id="OIVN01001136">
    <property type="protein sequence ID" value="SPC90294.1"/>
    <property type="molecule type" value="Genomic_DNA"/>
</dbReference>
<evidence type="ECO:0000256" key="1">
    <source>
        <dbReference type="SAM" id="MobiDB-lite"/>
    </source>
</evidence>
<dbReference type="InterPro" id="IPR042097">
    <property type="entry name" value="Aminopeptidase_N-like_N_sf"/>
</dbReference>
<evidence type="ECO:0000259" key="3">
    <source>
        <dbReference type="Pfam" id="PF17900"/>
    </source>
</evidence>